<sequence>MRYAKSPKCGMALLVSRFVLGVNPVIPLTERLANKLRRRALSSQTQRAPGPRTESLTLNLMTLSCSGRVIELQLCPLIGQCSGNDAQIKAIRSETQVRPSTCKRSHSEGQQSVLHSVMRNVRQLIF</sequence>
<organism evidence="2 3">
    <name type="scientific">Ceraceosorus guamensis</name>
    <dbReference type="NCBI Taxonomy" id="1522189"/>
    <lineage>
        <taxon>Eukaryota</taxon>
        <taxon>Fungi</taxon>
        <taxon>Dikarya</taxon>
        <taxon>Basidiomycota</taxon>
        <taxon>Ustilaginomycotina</taxon>
        <taxon>Exobasidiomycetes</taxon>
        <taxon>Ceraceosorales</taxon>
        <taxon>Ceraceosoraceae</taxon>
        <taxon>Ceraceosorus</taxon>
    </lineage>
</organism>
<keyword evidence="3" id="KW-1185">Reference proteome</keyword>
<protein>
    <submittedName>
        <fullName evidence="2">Uncharacterized protein</fullName>
    </submittedName>
</protein>
<dbReference type="RefSeq" id="XP_025367725.1">
    <property type="nucleotide sequence ID" value="XM_025511009.1"/>
</dbReference>
<dbReference type="Proteomes" id="UP000245783">
    <property type="component" value="Unassembled WGS sequence"/>
</dbReference>
<dbReference type="AlphaFoldDB" id="A0A316VYL4"/>
<dbReference type="GeneID" id="37032879"/>
<dbReference type="EMBL" id="KZ819413">
    <property type="protein sequence ID" value="PWN40565.1"/>
    <property type="molecule type" value="Genomic_DNA"/>
</dbReference>
<evidence type="ECO:0000313" key="2">
    <source>
        <dbReference type="EMBL" id="PWN40565.1"/>
    </source>
</evidence>
<reference evidence="2 3" key="1">
    <citation type="journal article" date="2018" name="Mol. Biol. Evol.">
        <title>Broad Genomic Sampling Reveals a Smut Pathogenic Ancestry of the Fungal Clade Ustilaginomycotina.</title>
        <authorList>
            <person name="Kijpornyongpan T."/>
            <person name="Mondo S.J."/>
            <person name="Barry K."/>
            <person name="Sandor L."/>
            <person name="Lee J."/>
            <person name="Lipzen A."/>
            <person name="Pangilinan J."/>
            <person name="LaButti K."/>
            <person name="Hainaut M."/>
            <person name="Henrissat B."/>
            <person name="Grigoriev I.V."/>
            <person name="Spatafora J.W."/>
            <person name="Aime M.C."/>
        </authorList>
    </citation>
    <scope>NUCLEOTIDE SEQUENCE [LARGE SCALE GENOMIC DNA]</scope>
    <source>
        <strain evidence="2 3">MCA 4658</strain>
    </source>
</reference>
<evidence type="ECO:0000256" key="1">
    <source>
        <dbReference type="SAM" id="SignalP"/>
    </source>
</evidence>
<proteinExistence type="predicted"/>
<gene>
    <name evidence="2" type="ORF">IE81DRAFT_216659</name>
</gene>
<keyword evidence="1" id="KW-0732">Signal</keyword>
<feature type="signal peptide" evidence="1">
    <location>
        <begin position="1"/>
        <end position="21"/>
    </location>
</feature>
<accession>A0A316VYL4</accession>
<name>A0A316VYL4_9BASI</name>
<evidence type="ECO:0000313" key="3">
    <source>
        <dbReference type="Proteomes" id="UP000245783"/>
    </source>
</evidence>
<dbReference type="InParanoid" id="A0A316VYL4"/>
<feature type="chain" id="PRO_5016334439" evidence="1">
    <location>
        <begin position="22"/>
        <end position="126"/>
    </location>
</feature>